<keyword evidence="3" id="KW-1185">Reference proteome</keyword>
<dbReference type="EMBL" id="FNQK01000004">
    <property type="protein sequence ID" value="SDZ92917.1"/>
    <property type="molecule type" value="Genomic_DNA"/>
</dbReference>
<sequence length="446" mass="52607">MNKFNFIKQLLENEKFSASQKDRFLKLVSKELESFSKRDDQVIIDIINIKKKIGFDEVKSEGEKPMNAFELLVEERKEKIHNKKSIFPDLKWPEAGKENSLGEYMVDMRETKKSKSFAEQYKEAQINKTKDNIPLEFPKLNNAPSLVKLMNQFSDNSKALKYTTHSWEYGKFQSFEEFTIKIKEEWNDISKELTMLNPRLSAKISNFLFNNKLGEKKDEKYYHVWGEKRLKFGWASKPLELYMKNSENDPFSFSIPENIKSLDTKHNLLLFDQYVSEFKNEIEIREDNSALVNLINFLWTSELGYDFNLVQQDTEGVSFFTDVPYLKSVIKIVFGSFKKRPQFPNIICRIDENFEENYVELSITQLESKCTRSINDPKILKPKGGDLSTIIENLKNLADFSVIGEFKDEQVYRVNYLTSNREFKHLDKKDENYLCDGFTYLLKFYL</sequence>
<dbReference type="InterPro" id="IPR054731">
    <property type="entry name" value="HisKin-conflict"/>
</dbReference>
<accession>A0A1H3X0L1</accession>
<dbReference type="OrthoDB" id="1397180at2"/>
<dbReference type="Proteomes" id="UP000198846">
    <property type="component" value="Unassembled WGS sequence"/>
</dbReference>
<gene>
    <name evidence="2" type="ORF">SAMN04487990_10494</name>
</gene>
<feature type="domain" description="Histidine Kinase" evidence="1">
    <location>
        <begin position="140"/>
        <end position="445"/>
    </location>
</feature>
<proteinExistence type="predicted"/>
<dbReference type="Pfam" id="PF22561">
    <property type="entry name" value="HisKin-conflict"/>
    <property type="match status" value="1"/>
</dbReference>
<dbReference type="RefSeq" id="WP_092132690.1">
    <property type="nucleotide sequence ID" value="NZ_FNQK01000004.1"/>
</dbReference>
<protein>
    <recommendedName>
        <fullName evidence="1">Histidine Kinase domain-containing protein</fullName>
    </recommendedName>
</protein>
<dbReference type="AlphaFoldDB" id="A0A1H3X0L1"/>
<dbReference type="STRING" id="283786.SAMN04487990_10494"/>
<name>A0A1H3X0L1_BIZPA</name>
<evidence type="ECO:0000313" key="3">
    <source>
        <dbReference type="Proteomes" id="UP000198846"/>
    </source>
</evidence>
<evidence type="ECO:0000313" key="2">
    <source>
        <dbReference type="EMBL" id="SDZ92917.1"/>
    </source>
</evidence>
<evidence type="ECO:0000259" key="1">
    <source>
        <dbReference type="Pfam" id="PF22561"/>
    </source>
</evidence>
<reference evidence="2 3" key="1">
    <citation type="submission" date="2016-10" db="EMBL/GenBank/DDBJ databases">
        <authorList>
            <person name="de Groot N.N."/>
        </authorList>
    </citation>
    <scope>NUCLEOTIDE SEQUENCE [LARGE SCALE GENOMIC DNA]</scope>
    <source>
        <strain evidence="2 3">DSM 23842</strain>
    </source>
</reference>
<organism evidence="2 3">
    <name type="scientific">Bizionia paragorgiae</name>
    <dbReference type="NCBI Taxonomy" id="283786"/>
    <lineage>
        <taxon>Bacteria</taxon>
        <taxon>Pseudomonadati</taxon>
        <taxon>Bacteroidota</taxon>
        <taxon>Flavobacteriia</taxon>
        <taxon>Flavobacteriales</taxon>
        <taxon>Flavobacteriaceae</taxon>
        <taxon>Bizionia</taxon>
    </lineage>
</organism>